<name>A0A5C8PUL9_9HYPH</name>
<dbReference type="SMART" id="SM00342">
    <property type="entry name" value="HTH_ARAC"/>
    <property type="match status" value="1"/>
</dbReference>
<keyword evidence="6" id="KW-1185">Reference proteome</keyword>
<dbReference type="SUPFAM" id="SSF46689">
    <property type="entry name" value="Homeodomain-like"/>
    <property type="match status" value="1"/>
</dbReference>
<keyword evidence="1" id="KW-0805">Transcription regulation</keyword>
<dbReference type="AlphaFoldDB" id="A0A5C8PUL9"/>
<dbReference type="InterPro" id="IPR009057">
    <property type="entry name" value="Homeodomain-like_sf"/>
</dbReference>
<protein>
    <submittedName>
        <fullName evidence="5">Helix-turn-helix transcriptional regulator</fullName>
    </submittedName>
</protein>
<dbReference type="Pfam" id="PF12833">
    <property type="entry name" value="HTH_18"/>
    <property type="match status" value="1"/>
</dbReference>
<dbReference type="PANTHER" id="PTHR46796">
    <property type="entry name" value="HTH-TYPE TRANSCRIPTIONAL ACTIVATOR RHAS-RELATED"/>
    <property type="match status" value="1"/>
</dbReference>
<dbReference type="Proteomes" id="UP000321638">
    <property type="component" value="Unassembled WGS sequence"/>
</dbReference>
<evidence type="ECO:0000313" key="6">
    <source>
        <dbReference type="Proteomes" id="UP000321638"/>
    </source>
</evidence>
<dbReference type="InterPro" id="IPR018060">
    <property type="entry name" value="HTH_AraC"/>
</dbReference>
<organism evidence="5 6">
    <name type="scientific">Vineibacter terrae</name>
    <dbReference type="NCBI Taxonomy" id="2586908"/>
    <lineage>
        <taxon>Bacteria</taxon>
        <taxon>Pseudomonadati</taxon>
        <taxon>Pseudomonadota</taxon>
        <taxon>Alphaproteobacteria</taxon>
        <taxon>Hyphomicrobiales</taxon>
        <taxon>Vineibacter</taxon>
    </lineage>
</organism>
<dbReference type="InterPro" id="IPR050204">
    <property type="entry name" value="AraC_XylS_family_regulators"/>
</dbReference>
<evidence type="ECO:0000256" key="2">
    <source>
        <dbReference type="ARBA" id="ARBA00023125"/>
    </source>
</evidence>
<evidence type="ECO:0000256" key="3">
    <source>
        <dbReference type="ARBA" id="ARBA00023163"/>
    </source>
</evidence>
<accession>A0A5C8PUL9</accession>
<feature type="domain" description="HTH araC/xylS-type" evidence="4">
    <location>
        <begin position="334"/>
        <end position="432"/>
    </location>
</feature>
<comment type="caution">
    <text evidence="5">The sequence shown here is derived from an EMBL/GenBank/DDBJ whole genome shotgun (WGS) entry which is preliminary data.</text>
</comment>
<proteinExistence type="predicted"/>
<reference evidence="5 6" key="1">
    <citation type="submission" date="2019-06" db="EMBL/GenBank/DDBJ databases">
        <title>New taxonomy in bacterial strain CC-CFT640, isolated from vineyard.</title>
        <authorList>
            <person name="Lin S.-Y."/>
            <person name="Tsai C.-F."/>
            <person name="Young C.-C."/>
        </authorList>
    </citation>
    <scope>NUCLEOTIDE SEQUENCE [LARGE SCALE GENOMIC DNA]</scope>
    <source>
        <strain evidence="5 6">CC-CFT640</strain>
    </source>
</reference>
<dbReference type="Gene3D" id="1.10.10.60">
    <property type="entry name" value="Homeodomain-like"/>
    <property type="match status" value="1"/>
</dbReference>
<sequence>MEHRQRTRSPGLLLRLEQVAQRGIRQLGLRAALTRGLALELHPDLVVDLECGLHRESICRARDPSFLVRRPRRGFITSPYQRTCPAILGRYAFVASAMHVWEFTDKRLLAVQLSGPDHARMTVEYAFDCQHISGLDEYQEHCRGLQSEAVQLSAGPLSMAFDSFNAGDLILTHIRFDRDAIFRSARDAGWHCFALDLSPKLWCGMDLPAGSLRTIGPRRETVAISHVPWDSISINIRHDTLAAWGTRLSEPFQADLGPEQGVYATDPGAVARFAGWVEALFAARMPAGAGADTALWIAALRAHVRQHLAAMLGCPADPTPVSSIHRVARYDLALAALRVIHRQDEDRTTVTDVARALGVGTRAVEYAFAHVVGVSPARYMLAERLNRARHCLRIGIGSVTSIAFEHQFENLSRFAQQYARLFGERPSDTLRAARQSFHGMGSPRVKAGLD</sequence>
<evidence type="ECO:0000259" key="4">
    <source>
        <dbReference type="PROSITE" id="PS01124"/>
    </source>
</evidence>
<dbReference type="PROSITE" id="PS01124">
    <property type="entry name" value="HTH_ARAC_FAMILY_2"/>
    <property type="match status" value="1"/>
</dbReference>
<gene>
    <name evidence="5" type="ORF">FHP25_03160</name>
</gene>
<dbReference type="GO" id="GO:0043565">
    <property type="term" value="F:sequence-specific DNA binding"/>
    <property type="evidence" value="ECO:0007669"/>
    <property type="project" value="InterPro"/>
</dbReference>
<evidence type="ECO:0000313" key="5">
    <source>
        <dbReference type="EMBL" id="TXL81540.1"/>
    </source>
</evidence>
<keyword evidence="3" id="KW-0804">Transcription</keyword>
<dbReference type="OrthoDB" id="9802263at2"/>
<evidence type="ECO:0000256" key="1">
    <source>
        <dbReference type="ARBA" id="ARBA00023015"/>
    </source>
</evidence>
<dbReference type="EMBL" id="VDUZ01000003">
    <property type="protein sequence ID" value="TXL81540.1"/>
    <property type="molecule type" value="Genomic_DNA"/>
</dbReference>
<keyword evidence="2" id="KW-0238">DNA-binding</keyword>
<dbReference type="GO" id="GO:0003700">
    <property type="term" value="F:DNA-binding transcription factor activity"/>
    <property type="evidence" value="ECO:0007669"/>
    <property type="project" value="InterPro"/>
</dbReference>